<sequence>MHHHRRRVHDLASLTFCTLRSRSFNHTAYKIQKHLKSYVDFQILEKSPELGGTWYENRYPGCACDVPSHCYQFSFAPNPDWSKFYASSKEIQAYMVRVARHFDLERYIKYSTKVVSARWSDSSSTWTVQTEDGSMFESELLVNAGGILNHPQYPSVTGLDKFAGPLLHTADWDDSINLEQKTIGVIGAGASAVQLLPKLQPLAKKIYMYIRTPSYIAPAVAVPDPTRPEQVYYSEEKEEYRNNREHYLVERKNLESQFNGMFRAFFKGTQQQADLRSKFENRMKELIKDENLQKKLIPNFEAGCRRINPGEQYLISLQEPNVEPIFDGITSVTSNGIISNGTEHAVDVLVAATGFNTTFKPRFPIFGQGGTNLQDLWADEPSSYLGTGVSGFPNYFTFLGPNTPISNGSALGPIEATGDYFIRLFSKMVRQRVRCVDIRPEAQNDFDKHTQTLMKDTVWTGTCRSWFKKGTNGKVTAIWPGSSLHYMQCLAEDRWEDYYWQYDTERYAYWGQGISWIENLELDPLGLKIQEYHSNMTTIPDRDSDLSFYLHKHAPIPLEAASTTNNAAAESASLVIAGENVSSDSAPREGSVGSDSGVGISNDGELHHKASIKDWDATINKLGDDPIVVPV</sequence>
<evidence type="ECO:0000256" key="4">
    <source>
        <dbReference type="ARBA" id="ARBA00023002"/>
    </source>
</evidence>
<dbReference type="InterPro" id="IPR036188">
    <property type="entry name" value="FAD/NAD-bd_sf"/>
</dbReference>
<keyword evidence="4" id="KW-0560">Oxidoreductase</keyword>
<evidence type="ECO:0000313" key="6">
    <source>
        <dbReference type="EMBL" id="CAH0040042.1"/>
    </source>
</evidence>
<dbReference type="Proteomes" id="UP000696573">
    <property type="component" value="Unassembled WGS sequence"/>
</dbReference>
<dbReference type="InterPro" id="IPR020946">
    <property type="entry name" value="Flavin_mOase-like"/>
</dbReference>
<comment type="caution">
    <text evidence="6">The sequence shown here is derived from an EMBL/GenBank/DDBJ whole genome shotgun (WGS) entry which is preliminary data.</text>
</comment>
<dbReference type="GO" id="GO:0050661">
    <property type="term" value="F:NADP binding"/>
    <property type="evidence" value="ECO:0007669"/>
    <property type="project" value="InterPro"/>
</dbReference>
<name>A0A9N9YTF7_9HYPO</name>
<dbReference type="InterPro" id="IPR051209">
    <property type="entry name" value="FAD-bind_Monooxygenase_sf"/>
</dbReference>
<accession>A0A9N9YTF7</accession>
<feature type="compositionally biased region" description="Low complexity" evidence="5">
    <location>
        <begin position="590"/>
        <end position="600"/>
    </location>
</feature>
<dbReference type="SUPFAM" id="SSF51905">
    <property type="entry name" value="FAD/NAD(P)-binding domain"/>
    <property type="match status" value="2"/>
</dbReference>
<evidence type="ECO:0000313" key="7">
    <source>
        <dbReference type="Proteomes" id="UP000696573"/>
    </source>
</evidence>
<dbReference type="EMBL" id="CABFNQ020000762">
    <property type="protein sequence ID" value="CAH0040042.1"/>
    <property type="molecule type" value="Genomic_DNA"/>
</dbReference>
<reference evidence="6" key="1">
    <citation type="submission" date="2021-10" db="EMBL/GenBank/DDBJ databases">
        <authorList>
            <person name="Piombo E."/>
        </authorList>
    </citation>
    <scope>NUCLEOTIDE SEQUENCE</scope>
</reference>
<evidence type="ECO:0008006" key="8">
    <source>
        <dbReference type="Google" id="ProtNLM"/>
    </source>
</evidence>
<proteinExistence type="inferred from homology"/>
<evidence type="ECO:0000256" key="3">
    <source>
        <dbReference type="ARBA" id="ARBA00022827"/>
    </source>
</evidence>
<protein>
    <recommendedName>
        <fullName evidence="8">Sterigmatocystin biosynthesis monooxygenase stcW</fullName>
    </recommendedName>
</protein>
<dbReference type="GO" id="GO:0004499">
    <property type="term" value="F:N,N-dimethylaniline monooxygenase activity"/>
    <property type="evidence" value="ECO:0007669"/>
    <property type="project" value="InterPro"/>
</dbReference>
<dbReference type="GO" id="GO:0050660">
    <property type="term" value="F:flavin adenine dinucleotide binding"/>
    <property type="evidence" value="ECO:0007669"/>
    <property type="project" value="InterPro"/>
</dbReference>
<dbReference type="OrthoDB" id="74360at2759"/>
<comment type="similarity">
    <text evidence="1">Belongs to the FAD-binding monooxygenase family.</text>
</comment>
<dbReference type="Gene3D" id="3.50.50.60">
    <property type="entry name" value="FAD/NAD(P)-binding domain"/>
    <property type="match status" value="3"/>
</dbReference>
<dbReference type="PANTHER" id="PTHR42877:SF8">
    <property type="entry name" value="MONOOXYGENASE"/>
    <property type="match status" value="1"/>
</dbReference>
<evidence type="ECO:0000256" key="1">
    <source>
        <dbReference type="ARBA" id="ARBA00010139"/>
    </source>
</evidence>
<evidence type="ECO:0000256" key="5">
    <source>
        <dbReference type="SAM" id="MobiDB-lite"/>
    </source>
</evidence>
<keyword evidence="7" id="KW-1185">Reference proteome</keyword>
<organism evidence="6 7">
    <name type="scientific">Clonostachys rhizophaga</name>
    <dbReference type="NCBI Taxonomy" id="160324"/>
    <lineage>
        <taxon>Eukaryota</taxon>
        <taxon>Fungi</taxon>
        <taxon>Dikarya</taxon>
        <taxon>Ascomycota</taxon>
        <taxon>Pezizomycotina</taxon>
        <taxon>Sordariomycetes</taxon>
        <taxon>Hypocreomycetidae</taxon>
        <taxon>Hypocreales</taxon>
        <taxon>Bionectriaceae</taxon>
        <taxon>Clonostachys</taxon>
    </lineage>
</organism>
<keyword evidence="3" id="KW-0274">FAD</keyword>
<keyword evidence="2" id="KW-0285">Flavoprotein</keyword>
<dbReference type="Pfam" id="PF00743">
    <property type="entry name" value="FMO-like"/>
    <property type="match status" value="1"/>
</dbReference>
<dbReference type="PANTHER" id="PTHR42877">
    <property type="entry name" value="L-ORNITHINE N(5)-MONOOXYGENASE-RELATED"/>
    <property type="match status" value="1"/>
</dbReference>
<evidence type="ECO:0000256" key="2">
    <source>
        <dbReference type="ARBA" id="ARBA00022630"/>
    </source>
</evidence>
<gene>
    <name evidence="6" type="ORF">CRHIZ90672A_00005797</name>
</gene>
<dbReference type="AlphaFoldDB" id="A0A9N9YTF7"/>
<feature type="region of interest" description="Disordered" evidence="5">
    <location>
        <begin position="580"/>
        <end position="600"/>
    </location>
</feature>